<dbReference type="SMART" id="SM00293">
    <property type="entry name" value="PWWP"/>
    <property type="match status" value="1"/>
</dbReference>
<dbReference type="PANTHER" id="PTHR12550">
    <property type="entry name" value="HEPATOMA-DERIVED GROWTH FACTOR-RELATED"/>
    <property type="match status" value="1"/>
</dbReference>
<dbReference type="Gene3D" id="2.30.30.140">
    <property type="match status" value="1"/>
</dbReference>
<dbReference type="PANTHER" id="PTHR12550:SF70">
    <property type="entry name" value="JIL-1 ANCHORING AND STABILIZING PROTEIN, ISOFORM A"/>
    <property type="match status" value="1"/>
</dbReference>
<protein>
    <recommendedName>
        <fullName evidence="2">PWWP domain-containing protein</fullName>
    </recommendedName>
</protein>
<dbReference type="Pfam" id="PF00855">
    <property type="entry name" value="PWWP"/>
    <property type="match status" value="1"/>
</dbReference>
<feature type="compositionally biased region" description="Basic and acidic residues" evidence="1">
    <location>
        <begin position="305"/>
        <end position="316"/>
    </location>
</feature>
<keyword evidence="4" id="KW-1185">Reference proteome</keyword>
<evidence type="ECO:0000259" key="2">
    <source>
        <dbReference type="PROSITE" id="PS50812"/>
    </source>
</evidence>
<feature type="compositionally biased region" description="Acidic residues" evidence="1">
    <location>
        <begin position="262"/>
        <end position="278"/>
    </location>
</feature>
<dbReference type="AlphaFoldDB" id="A0AA38H804"/>
<feature type="compositionally biased region" description="Low complexity" evidence="1">
    <location>
        <begin position="135"/>
        <end position="148"/>
    </location>
</feature>
<feature type="region of interest" description="Disordered" evidence="1">
    <location>
        <begin position="1"/>
        <end position="148"/>
    </location>
</feature>
<feature type="compositionally biased region" description="Low complexity" evidence="1">
    <location>
        <begin position="15"/>
        <end position="34"/>
    </location>
</feature>
<dbReference type="GeneID" id="77729483"/>
<evidence type="ECO:0000313" key="4">
    <source>
        <dbReference type="Proteomes" id="UP001164286"/>
    </source>
</evidence>
<comment type="caution">
    <text evidence="3">The sequence shown here is derived from an EMBL/GenBank/DDBJ whole genome shotgun (WGS) entry which is preliminary data.</text>
</comment>
<feature type="compositionally biased region" description="Basic and acidic residues" evidence="1">
    <location>
        <begin position="51"/>
        <end position="65"/>
    </location>
</feature>
<proteinExistence type="predicted"/>
<feature type="compositionally biased region" description="Polar residues" evidence="1">
    <location>
        <begin position="102"/>
        <end position="112"/>
    </location>
</feature>
<evidence type="ECO:0000256" key="1">
    <source>
        <dbReference type="SAM" id="MobiDB-lite"/>
    </source>
</evidence>
<sequence length="460" mass="48576">MSDKETSAVPVEEQSAGSPAPAKEASPAPAAAQEKAAEKEAPAASEAAPAEEPKTNGDHAAEDPKTNGNGNGDGDHAAESTDAAPAASAPAPAAAASAPESKGQTRTSSRTKLGSPAAKPAPKKAAPKTAKPRVSGAAAGGSKKAAPAAEKNFKIGDIVLARLKGYPAWPARIADPDTLPRKVAAQRPNKNPMIFCVQYFPVGDYSWLNQRDLTSLTPSDISSYLESGHRKATGGLREAYQTAQDPTEWDEGQAQIVQREQEGEEEVDELADEDEGEEAAVTGGKRKKAAATGGKEGSKKKAKTEKKNDETADKSKKAAKPKAAKSKAAPESKPAVENQAADDDDPLSNDPECRKVKDWRHKLQRAFLGKALPEADEMPGYDQLFKDIEAYKGMTTDALTYSKIGKVMKKIAAISTIPKDDELKITTRAEKLMKDWQLVIDKDLGAKNGDTKANGMDVDA</sequence>
<dbReference type="InterPro" id="IPR035503">
    <property type="entry name" value="IOC4-like_PWWP"/>
</dbReference>
<feature type="region of interest" description="Disordered" evidence="1">
    <location>
        <begin position="259"/>
        <end position="356"/>
    </location>
</feature>
<name>A0AA38H804_9TREE</name>
<dbReference type="EMBL" id="JAKWFO010000008">
    <property type="protein sequence ID" value="KAI9634104.1"/>
    <property type="molecule type" value="Genomic_DNA"/>
</dbReference>
<dbReference type="RefSeq" id="XP_052943881.1">
    <property type="nucleotide sequence ID" value="XM_053090278.1"/>
</dbReference>
<dbReference type="CDD" id="cd05840">
    <property type="entry name" value="PWWP_ScIOC4-like"/>
    <property type="match status" value="1"/>
</dbReference>
<accession>A0AA38H804</accession>
<dbReference type="Proteomes" id="UP001164286">
    <property type="component" value="Unassembled WGS sequence"/>
</dbReference>
<dbReference type="PROSITE" id="PS50812">
    <property type="entry name" value="PWWP"/>
    <property type="match status" value="1"/>
</dbReference>
<feature type="compositionally biased region" description="Low complexity" evidence="1">
    <location>
        <begin position="80"/>
        <end position="101"/>
    </location>
</feature>
<evidence type="ECO:0000313" key="3">
    <source>
        <dbReference type="EMBL" id="KAI9634104.1"/>
    </source>
</evidence>
<reference evidence="3" key="1">
    <citation type="journal article" date="2022" name="G3 (Bethesda)">
        <title>High quality genome of the basidiomycete yeast Dioszegia hungarica PDD-24b-2 isolated from cloud water.</title>
        <authorList>
            <person name="Jarrige D."/>
            <person name="Haridas S."/>
            <person name="Bleykasten-Grosshans C."/>
            <person name="Joly M."/>
            <person name="Nadalig T."/>
            <person name="Sancelme M."/>
            <person name="Vuilleumier S."/>
            <person name="Grigoriev I.V."/>
            <person name="Amato P."/>
            <person name="Bringel F."/>
        </authorList>
    </citation>
    <scope>NUCLEOTIDE SEQUENCE</scope>
    <source>
        <strain evidence="3">PDD-24b-2</strain>
    </source>
</reference>
<gene>
    <name evidence="3" type="ORF">MKK02DRAFT_38775</name>
</gene>
<feature type="domain" description="PWWP" evidence="2">
    <location>
        <begin position="155"/>
        <end position="219"/>
    </location>
</feature>
<feature type="compositionally biased region" description="Low complexity" evidence="1">
    <location>
        <begin position="326"/>
        <end position="335"/>
    </location>
</feature>
<dbReference type="SUPFAM" id="SSF63748">
    <property type="entry name" value="Tudor/PWWP/MBT"/>
    <property type="match status" value="1"/>
</dbReference>
<dbReference type="InterPro" id="IPR000313">
    <property type="entry name" value="PWWP_dom"/>
</dbReference>
<organism evidence="3 4">
    <name type="scientific">Dioszegia hungarica</name>
    <dbReference type="NCBI Taxonomy" id="4972"/>
    <lineage>
        <taxon>Eukaryota</taxon>
        <taxon>Fungi</taxon>
        <taxon>Dikarya</taxon>
        <taxon>Basidiomycota</taxon>
        <taxon>Agaricomycotina</taxon>
        <taxon>Tremellomycetes</taxon>
        <taxon>Tremellales</taxon>
        <taxon>Bulleribasidiaceae</taxon>
        <taxon>Dioszegia</taxon>
    </lineage>
</organism>